<accession>A0A0B1RUB9</accession>
<sequence length="168" mass="18360">MAWLLSDIKKKFSEAAASLDASFKEGSEDSPKEQVAEAAKEAGNEENKPEEGNGDHSAPAEKVSIEDLQQKGRELASKLFVYAKDTTTKATKGIAAVKNAVVENTLIGELDREQEAFAAELAANRLPDVVEPWDGLPDREFAKKKILALSLVGSSQLHSRIAWRLRVR</sequence>
<dbReference type="EMBL" id="KN613404">
    <property type="protein sequence ID" value="KHJ74767.1"/>
    <property type="molecule type" value="Genomic_DNA"/>
</dbReference>
<feature type="compositionally biased region" description="Basic and acidic residues" evidence="1">
    <location>
        <begin position="22"/>
        <end position="54"/>
    </location>
</feature>
<keyword evidence="3" id="KW-1185">Reference proteome</keyword>
<name>A0A0B1RUB9_OESDE</name>
<reference evidence="2 3" key="1">
    <citation type="submission" date="2014-03" db="EMBL/GenBank/DDBJ databases">
        <title>Draft genome of the hookworm Oesophagostomum dentatum.</title>
        <authorList>
            <person name="Mitreva M."/>
        </authorList>
    </citation>
    <scope>NUCLEOTIDE SEQUENCE [LARGE SCALE GENOMIC DNA]</scope>
    <source>
        <strain evidence="2 3">OD-Hann</strain>
    </source>
</reference>
<dbReference type="OrthoDB" id="47923at2759"/>
<dbReference type="Proteomes" id="UP000053660">
    <property type="component" value="Unassembled WGS sequence"/>
</dbReference>
<feature type="region of interest" description="Disordered" evidence="1">
    <location>
        <begin position="20"/>
        <end position="64"/>
    </location>
</feature>
<organism evidence="2 3">
    <name type="scientific">Oesophagostomum dentatum</name>
    <name type="common">Nodular worm</name>
    <dbReference type="NCBI Taxonomy" id="61180"/>
    <lineage>
        <taxon>Eukaryota</taxon>
        <taxon>Metazoa</taxon>
        <taxon>Ecdysozoa</taxon>
        <taxon>Nematoda</taxon>
        <taxon>Chromadorea</taxon>
        <taxon>Rhabditida</taxon>
        <taxon>Rhabditina</taxon>
        <taxon>Rhabditomorpha</taxon>
        <taxon>Strongyloidea</taxon>
        <taxon>Strongylidae</taxon>
        <taxon>Oesophagostomum</taxon>
    </lineage>
</organism>
<proteinExistence type="predicted"/>
<evidence type="ECO:0000313" key="2">
    <source>
        <dbReference type="EMBL" id="KHJ74767.1"/>
    </source>
</evidence>
<dbReference type="AlphaFoldDB" id="A0A0B1RUB9"/>
<evidence type="ECO:0000313" key="3">
    <source>
        <dbReference type="Proteomes" id="UP000053660"/>
    </source>
</evidence>
<evidence type="ECO:0000256" key="1">
    <source>
        <dbReference type="SAM" id="MobiDB-lite"/>
    </source>
</evidence>
<gene>
    <name evidence="2" type="ORF">OESDEN_25617</name>
</gene>
<protein>
    <submittedName>
        <fullName evidence="2">Uncharacterized protein</fullName>
    </submittedName>
</protein>